<evidence type="ECO:0000259" key="1">
    <source>
        <dbReference type="Pfam" id="PF03713"/>
    </source>
</evidence>
<dbReference type="Proteomes" id="UP000502706">
    <property type="component" value="Chromosome"/>
</dbReference>
<dbReference type="InterPro" id="IPR012347">
    <property type="entry name" value="Ferritin-like"/>
</dbReference>
<dbReference type="PANTHER" id="PTHR36933:SF1">
    <property type="entry name" value="SLL0788 PROTEIN"/>
    <property type="match status" value="1"/>
</dbReference>
<accession>A0A6G8Q0C7</accession>
<dbReference type="PANTHER" id="PTHR36933">
    <property type="entry name" value="SLL0788 PROTEIN"/>
    <property type="match status" value="1"/>
</dbReference>
<dbReference type="RefSeq" id="WP_166397460.1">
    <property type="nucleotide sequence ID" value="NZ_CP045121.1"/>
</dbReference>
<evidence type="ECO:0000313" key="2">
    <source>
        <dbReference type="EMBL" id="QIN79787.1"/>
    </source>
</evidence>
<keyword evidence="3" id="KW-1185">Reference proteome</keyword>
<proteinExistence type="predicted"/>
<dbReference type="AlphaFoldDB" id="A0A6G8Q0C7"/>
<dbReference type="Pfam" id="PF03713">
    <property type="entry name" value="DUF305"/>
    <property type="match status" value="1"/>
</dbReference>
<reference evidence="2 3" key="1">
    <citation type="submission" date="2019-10" db="EMBL/GenBank/DDBJ databases">
        <title>Rubrobacter sp nov SCSIO 52915 isolated from a deep-sea sediment in the South China Sea.</title>
        <authorList>
            <person name="Chen R.W."/>
        </authorList>
    </citation>
    <scope>NUCLEOTIDE SEQUENCE [LARGE SCALE GENOMIC DNA]</scope>
    <source>
        <strain evidence="2 3">SCSIO 52915</strain>
    </source>
</reference>
<organism evidence="2 3">
    <name type="scientific">Rubrobacter marinus</name>
    <dbReference type="NCBI Taxonomy" id="2653852"/>
    <lineage>
        <taxon>Bacteria</taxon>
        <taxon>Bacillati</taxon>
        <taxon>Actinomycetota</taxon>
        <taxon>Rubrobacteria</taxon>
        <taxon>Rubrobacterales</taxon>
        <taxon>Rubrobacteraceae</taxon>
        <taxon>Rubrobacter</taxon>
    </lineage>
</organism>
<dbReference type="InterPro" id="IPR005183">
    <property type="entry name" value="DUF305_CopM-like"/>
</dbReference>
<sequence length="230" mass="24559">MKSASPRPTVASRERNTASSRGREVLILAGLLAGVALLGAALASVYLGLSYRPPDGDSAEAGFARDMAVHHAQAVQMAEIIQRRTESDEIRQLATDISLTQQGQIGQMQGWLAAWRLPQTGEEAPMSWMGHPTEGLMPGMATGEEISALEALPPDEADKQFLRLMIPHHEAAIPMAEAVLAETGRPEVEQLAGAIAASQRGEIQVMQDLLRERGAAPAEEAAPHGGDHEH</sequence>
<evidence type="ECO:0000313" key="3">
    <source>
        <dbReference type="Proteomes" id="UP000502706"/>
    </source>
</evidence>
<dbReference type="EMBL" id="CP045121">
    <property type="protein sequence ID" value="QIN79787.1"/>
    <property type="molecule type" value="Genomic_DNA"/>
</dbReference>
<gene>
    <name evidence="2" type="ORF">GBA65_16025</name>
</gene>
<feature type="domain" description="DUF305" evidence="1">
    <location>
        <begin position="60"/>
        <end position="210"/>
    </location>
</feature>
<dbReference type="Gene3D" id="1.20.1260.10">
    <property type="match status" value="1"/>
</dbReference>
<dbReference type="KEGG" id="rmar:GBA65_16025"/>
<name>A0A6G8Q0C7_9ACTN</name>
<protein>
    <submittedName>
        <fullName evidence="2">DUF305 domain-containing protein</fullName>
    </submittedName>
</protein>